<dbReference type="InterPro" id="IPR036875">
    <property type="entry name" value="Znf_CCHC_sf"/>
</dbReference>
<evidence type="ECO:0000313" key="4">
    <source>
        <dbReference type="EMBL" id="GJN39977.1"/>
    </source>
</evidence>
<evidence type="ECO:0000256" key="2">
    <source>
        <dbReference type="SAM" id="MobiDB-lite"/>
    </source>
</evidence>
<dbReference type="Gene3D" id="4.10.60.10">
    <property type="entry name" value="Zinc finger, CCHC-type"/>
    <property type="match status" value="1"/>
</dbReference>
<dbReference type="Proteomes" id="UP001054889">
    <property type="component" value="Unassembled WGS sequence"/>
</dbReference>
<dbReference type="SUPFAM" id="SSF57756">
    <property type="entry name" value="Retrovirus zinc finger-like domains"/>
    <property type="match status" value="1"/>
</dbReference>
<dbReference type="PANTHER" id="PTHR33223:SF8">
    <property type="entry name" value="OS04G0172440 PROTEIN"/>
    <property type="match status" value="1"/>
</dbReference>
<organism evidence="4 5">
    <name type="scientific">Eleusine coracana subsp. coracana</name>
    <dbReference type="NCBI Taxonomy" id="191504"/>
    <lineage>
        <taxon>Eukaryota</taxon>
        <taxon>Viridiplantae</taxon>
        <taxon>Streptophyta</taxon>
        <taxon>Embryophyta</taxon>
        <taxon>Tracheophyta</taxon>
        <taxon>Spermatophyta</taxon>
        <taxon>Magnoliopsida</taxon>
        <taxon>Liliopsida</taxon>
        <taxon>Poales</taxon>
        <taxon>Poaceae</taxon>
        <taxon>PACMAD clade</taxon>
        <taxon>Chloridoideae</taxon>
        <taxon>Cynodonteae</taxon>
        <taxon>Eleusininae</taxon>
        <taxon>Eleusine</taxon>
    </lineage>
</organism>
<feature type="domain" description="CCHC-type" evidence="3">
    <location>
        <begin position="550"/>
        <end position="565"/>
    </location>
</feature>
<evidence type="ECO:0000313" key="5">
    <source>
        <dbReference type="Proteomes" id="UP001054889"/>
    </source>
</evidence>
<protein>
    <recommendedName>
        <fullName evidence="3">CCHC-type domain-containing protein</fullName>
    </recommendedName>
</protein>
<name>A0AAV5FY91_ELECO</name>
<feature type="region of interest" description="Disordered" evidence="2">
    <location>
        <begin position="278"/>
        <end position="321"/>
    </location>
</feature>
<keyword evidence="1" id="KW-0862">Zinc</keyword>
<sequence>MQKAMAMLKAAAAQEAAKSQSVTRSSHASSMIDEIPSTLTMKNALGTTNAMRKNAVIRERTIDGTTDERTIKILLQQHWHRRSPTPTDDEIDGIKAYIPRLRIARWPKGFKPVPIEKYYGQTNPQEWLQLYSTAIRSAGGDSYIMANYLSVCLDLAVRIWLTSLPEESITSWGDLNKKLIESFQATCNRPGNHFDLTRIKQKTDEPLCDYIKRFCAKKTEIPNVLDQQIIAAFQGGICSDDLVREIDRRNQDLKLTAQECFEIADKFASGESTLDGIWGKGKEKRSNKPESSEKDKKRKSDNTVHTMDRLQNNPRTNQPSMDELLSGPCLWHRKGNHKARDCYRLKGFITATLKLSCQSTLVSGGGGLPECGQSSLPRPSLAGNSPRKLGGNAHIEAKRRVGFARSDSIGRLPISRGGGRGIFSGITGAVGGTNLDSVFSCSFTETRRPSASRQLGSGGAEGKSHPNLAIPASSMALLSSSQKGDHSCASYGTNLALDKSFLEFALSSLVAASDEQMECIPDKELSLLTRKFRRFYNNRKERIGAGSRTCFECGDPGYFIPDCPKKKKKAGYRDNNTEDFKQKKNRFYKKGKNSKKFAKAIARACVTGLSDVDLTSSEGLTSSEEEVKKP</sequence>
<dbReference type="InterPro" id="IPR005162">
    <property type="entry name" value="Retrotrans_gag_dom"/>
</dbReference>
<comment type="caution">
    <text evidence="4">The sequence shown here is derived from an EMBL/GenBank/DDBJ whole genome shotgun (WGS) entry which is preliminary data.</text>
</comment>
<dbReference type="AlphaFoldDB" id="A0AAV5FY91"/>
<evidence type="ECO:0000256" key="1">
    <source>
        <dbReference type="PROSITE-ProRule" id="PRU00047"/>
    </source>
</evidence>
<dbReference type="EMBL" id="BQKI01000099">
    <property type="protein sequence ID" value="GJN39977.1"/>
    <property type="molecule type" value="Genomic_DNA"/>
</dbReference>
<dbReference type="PANTHER" id="PTHR33223">
    <property type="entry name" value="CCHC-TYPE DOMAIN-CONTAINING PROTEIN"/>
    <property type="match status" value="1"/>
</dbReference>
<accession>A0AAV5FY91</accession>
<dbReference type="GO" id="GO:0008270">
    <property type="term" value="F:zinc ion binding"/>
    <property type="evidence" value="ECO:0007669"/>
    <property type="project" value="UniProtKB-KW"/>
</dbReference>
<feature type="compositionally biased region" description="Polar residues" evidence="2">
    <location>
        <begin position="309"/>
        <end position="320"/>
    </location>
</feature>
<reference evidence="4" key="2">
    <citation type="submission" date="2021-12" db="EMBL/GenBank/DDBJ databases">
        <title>Resequencing data analysis of finger millet.</title>
        <authorList>
            <person name="Hatakeyama M."/>
            <person name="Aluri S."/>
            <person name="Balachadran M.T."/>
            <person name="Sivarajan S.R."/>
            <person name="Poveda L."/>
            <person name="Shimizu-Inatsugi R."/>
            <person name="Schlapbach R."/>
            <person name="Sreeman S.M."/>
            <person name="Shimizu K.K."/>
        </authorList>
    </citation>
    <scope>NUCLEOTIDE SEQUENCE</scope>
</reference>
<keyword evidence="5" id="KW-1185">Reference proteome</keyword>
<feature type="compositionally biased region" description="Basic and acidic residues" evidence="2">
    <location>
        <begin position="280"/>
        <end position="308"/>
    </location>
</feature>
<keyword evidence="1" id="KW-0863">Zinc-finger</keyword>
<reference evidence="4" key="1">
    <citation type="journal article" date="2018" name="DNA Res.">
        <title>Multiple hybrid de novo genome assembly of finger millet, an orphan allotetraploid crop.</title>
        <authorList>
            <person name="Hatakeyama M."/>
            <person name="Aluri S."/>
            <person name="Balachadran M.T."/>
            <person name="Sivarajan S.R."/>
            <person name="Patrignani A."/>
            <person name="Gruter S."/>
            <person name="Poveda L."/>
            <person name="Shimizu-Inatsugi R."/>
            <person name="Baeten J."/>
            <person name="Francoijs K.J."/>
            <person name="Nataraja K.N."/>
            <person name="Reddy Y.A.N."/>
            <person name="Phadnis S."/>
            <person name="Ravikumar R.L."/>
            <person name="Schlapbach R."/>
            <person name="Sreeman S.M."/>
            <person name="Shimizu K.K."/>
        </authorList>
    </citation>
    <scope>NUCLEOTIDE SEQUENCE</scope>
</reference>
<dbReference type="Pfam" id="PF03732">
    <property type="entry name" value="Retrotrans_gag"/>
    <property type="match status" value="1"/>
</dbReference>
<keyword evidence="1" id="KW-0479">Metal-binding</keyword>
<dbReference type="InterPro" id="IPR001878">
    <property type="entry name" value="Znf_CCHC"/>
</dbReference>
<gene>
    <name evidence="4" type="primary">gb29134</name>
    <name evidence="4" type="ORF">PR202_gb29134</name>
</gene>
<evidence type="ECO:0000259" key="3">
    <source>
        <dbReference type="PROSITE" id="PS50158"/>
    </source>
</evidence>
<proteinExistence type="predicted"/>
<dbReference type="GO" id="GO:0003676">
    <property type="term" value="F:nucleic acid binding"/>
    <property type="evidence" value="ECO:0007669"/>
    <property type="project" value="InterPro"/>
</dbReference>
<dbReference type="PROSITE" id="PS50158">
    <property type="entry name" value="ZF_CCHC"/>
    <property type="match status" value="1"/>
</dbReference>